<evidence type="ECO:0000256" key="1">
    <source>
        <dbReference type="SAM" id="Coils"/>
    </source>
</evidence>
<organism evidence="2 3">
    <name type="scientific">Digitaria exilis</name>
    <dbReference type="NCBI Taxonomy" id="1010633"/>
    <lineage>
        <taxon>Eukaryota</taxon>
        <taxon>Viridiplantae</taxon>
        <taxon>Streptophyta</taxon>
        <taxon>Embryophyta</taxon>
        <taxon>Tracheophyta</taxon>
        <taxon>Spermatophyta</taxon>
        <taxon>Magnoliopsida</taxon>
        <taxon>Liliopsida</taxon>
        <taxon>Poales</taxon>
        <taxon>Poaceae</taxon>
        <taxon>PACMAD clade</taxon>
        <taxon>Panicoideae</taxon>
        <taxon>Panicodae</taxon>
        <taxon>Paniceae</taxon>
        <taxon>Anthephorinae</taxon>
        <taxon>Digitaria</taxon>
    </lineage>
</organism>
<protein>
    <submittedName>
        <fullName evidence="2">Uncharacterized protein</fullName>
    </submittedName>
</protein>
<dbReference type="AlphaFoldDB" id="A0A835EZ41"/>
<dbReference type="EMBL" id="JACEFO010001668">
    <property type="protein sequence ID" value="KAF8723363.1"/>
    <property type="molecule type" value="Genomic_DNA"/>
</dbReference>
<name>A0A835EZ41_9POAL</name>
<comment type="caution">
    <text evidence="2">The sequence shown here is derived from an EMBL/GenBank/DDBJ whole genome shotgun (WGS) entry which is preliminary data.</text>
</comment>
<keyword evidence="3" id="KW-1185">Reference proteome</keyword>
<proteinExistence type="predicted"/>
<feature type="coiled-coil region" evidence="1">
    <location>
        <begin position="70"/>
        <end position="136"/>
    </location>
</feature>
<keyword evidence="1" id="KW-0175">Coiled coil</keyword>
<sequence length="141" mass="15691">MHYGSKTGFSEPIKRVIEAVVAEPAEDGQVPKTPTEAVAQVLPKSKFLQNVGFEPVAPKRNAKSAVSACVQELEAEVELEKQGAAALRDELEILKLKAVESEDARQKQREEIEILKKQGEENRKQAEETNSLLRRLLSLKE</sequence>
<gene>
    <name evidence="2" type="ORF">HU200_021888</name>
</gene>
<dbReference type="Proteomes" id="UP000636709">
    <property type="component" value="Unassembled WGS sequence"/>
</dbReference>
<dbReference type="OrthoDB" id="694070at2759"/>
<evidence type="ECO:0000313" key="2">
    <source>
        <dbReference type="EMBL" id="KAF8723363.1"/>
    </source>
</evidence>
<evidence type="ECO:0000313" key="3">
    <source>
        <dbReference type="Proteomes" id="UP000636709"/>
    </source>
</evidence>
<accession>A0A835EZ41</accession>
<reference evidence="2" key="1">
    <citation type="submission" date="2020-07" db="EMBL/GenBank/DDBJ databases">
        <title>Genome sequence and genetic diversity analysis of an under-domesticated orphan crop, white fonio (Digitaria exilis).</title>
        <authorList>
            <person name="Bennetzen J.L."/>
            <person name="Chen S."/>
            <person name="Ma X."/>
            <person name="Wang X."/>
            <person name="Yssel A.E.J."/>
            <person name="Chaluvadi S.R."/>
            <person name="Johnson M."/>
            <person name="Gangashetty P."/>
            <person name="Hamidou F."/>
            <person name="Sanogo M.D."/>
            <person name="Zwaenepoel A."/>
            <person name="Wallace J."/>
            <person name="Van De Peer Y."/>
            <person name="Van Deynze A."/>
        </authorList>
    </citation>
    <scope>NUCLEOTIDE SEQUENCE</scope>
    <source>
        <tissue evidence="2">Leaves</tissue>
    </source>
</reference>